<dbReference type="Proteomes" id="UP000596661">
    <property type="component" value="Chromosome 6"/>
</dbReference>
<dbReference type="GO" id="GO:0003676">
    <property type="term" value="F:nucleic acid binding"/>
    <property type="evidence" value="ECO:0007669"/>
    <property type="project" value="InterPro"/>
</dbReference>
<organism evidence="4 5">
    <name type="scientific">Cannabis sativa</name>
    <name type="common">Hemp</name>
    <name type="synonym">Marijuana</name>
    <dbReference type="NCBI Taxonomy" id="3483"/>
    <lineage>
        <taxon>Eukaryota</taxon>
        <taxon>Viridiplantae</taxon>
        <taxon>Streptophyta</taxon>
        <taxon>Embryophyta</taxon>
        <taxon>Tracheophyta</taxon>
        <taxon>Spermatophyta</taxon>
        <taxon>Magnoliopsida</taxon>
        <taxon>eudicotyledons</taxon>
        <taxon>Gunneridae</taxon>
        <taxon>Pentapetalae</taxon>
        <taxon>rosids</taxon>
        <taxon>fabids</taxon>
        <taxon>Rosales</taxon>
        <taxon>Cannabaceae</taxon>
        <taxon>Cannabis</taxon>
    </lineage>
</organism>
<feature type="domain" description="Reverse transcriptase" evidence="2">
    <location>
        <begin position="593"/>
        <end position="711"/>
    </location>
</feature>
<dbReference type="InterPro" id="IPR000477">
    <property type="entry name" value="RT_dom"/>
</dbReference>
<evidence type="ECO:0000259" key="2">
    <source>
        <dbReference type="Pfam" id="PF00078"/>
    </source>
</evidence>
<dbReference type="InterPro" id="IPR012337">
    <property type="entry name" value="RNaseH-like_sf"/>
</dbReference>
<accession>A0A803Q0A1</accession>
<evidence type="ECO:0000313" key="5">
    <source>
        <dbReference type="Proteomes" id="UP000596661"/>
    </source>
</evidence>
<evidence type="ECO:0008006" key="6">
    <source>
        <dbReference type="Google" id="ProtNLM"/>
    </source>
</evidence>
<dbReference type="EnsemblPlants" id="evm.model.06.865">
    <property type="protein sequence ID" value="cds.evm.model.06.865"/>
    <property type="gene ID" value="evm.TU.06.865"/>
</dbReference>
<dbReference type="InterPro" id="IPR052929">
    <property type="entry name" value="RNase_H-like_EbsB-rel"/>
</dbReference>
<keyword evidence="5" id="KW-1185">Reference proteome</keyword>
<proteinExistence type="predicted"/>
<dbReference type="Pfam" id="PF13456">
    <property type="entry name" value="RVT_3"/>
    <property type="match status" value="1"/>
</dbReference>
<evidence type="ECO:0000313" key="4">
    <source>
        <dbReference type="EnsemblPlants" id="cds.evm.model.06.865"/>
    </source>
</evidence>
<dbReference type="SUPFAM" id="SSF56219">
    <property type="entry name" value="DNase I-like"/>
    <property type="match status" value="1"/>
</dbReference>
<dbReference type="PANTHER" id="PTHR47074">
    <property type="entry name" value="BNAC02G40300D PROTEIN"/>
    <property type="match status" value="1"/>
</dbReference>
<dbReference type="GO" id="GO:0004523">
    <property type="term" value="F:RNA-DNA hybrid ribonuclease activity"/>
    <property type="evidence" value="ECO:0007669"/>
    <property type="project" value="InterPro"/>
</dbReference>
<dbReference type="Gene3D" id="3.60.10.10">
    <property type="entry name" value="Endonuclease/exonuclease/phosphatase"/>
    <property type="match status" value="1"/>
</dbReference>
<evidence type="ECO:0000256" key="1">
    <source>
        <dbReference type="SAM" id="MobiDB-lite"/>
    </source>
</evidence>
<dbReference type="PANTHER" id="PTHR47074:SF48">
    <property type="entry name" value="POLYNUCLEOTIDYL TRANSFERASE, RIBONUCLEASE H-LIKE SUPERFAMILY PROTEIN"/>
    <property type="match status" value="1"/>
</dbReference>
<dbReference type="Gene3D" id="3.30.420.10">
    <property type="entry name" value="Ribonuclease H-like superfamily/Ribonuclease H"/>
    <property type="match status" value="1"/>
</dbReference>
<reference evidence="4" key="1">
    <citation type="submission" date="2018-11" db="EMBL/GenBank/DDBJ databases">
        <authorList>
            <person name="Grassa J C."/>
        </authorList>
    </citation>
    <scope>NUCLEOTIDE SEQUENCE [LARGE SCALE GENOMIC DNA]</scope>
</reference>
<dbReference type="Pfam" id="PF00078">
    <property type="entry name" value="RVT_1"/>
    <property type="match status" value="1"/>
</dbReference>
<dbReference type="InterPro" id="IPR002156">
    <property type="entry name" value="RNaseH_domain"/>
</dbReference>
<sequence>MERMDSDNDDDFQYGPWMKGSKLPTNGHDRYHTDFSKANAWSLLTRLARNSLASSLPNPPSRVPPQPRILYHGESSRTIPTQHSHHGQNNINTPDHILRSLANTSLQSPSTGFHQAATITPPQIERNTGHLSSFHHTSQSFQPGSCSKPQLHTPIPHTPIYHFVNLCATAAIDQENTSPNVIPKRPSETMTLWKMLKWSRVLNGASASFSEVADLVTNVSVSTDSTATLSSTAEAPRIGLSGGLMLLWKDNVNVKLLHFGHTFFNCFMAFEDGPSFHFTAFYGAPAAQDRHASWTLLNRLVDSAPLQPWLVIGDFNEILSNADKEGGPLRNELLMADFRSSFDHCHLTDTPFEGDAFTWIKSRTAATSLKEHLDWCFINNLWDNVFVVPHIVHLDYFHSNHRAIAAVITAHNAPAQQFKCKRRFRFEKLWLADAKSRDIISQCWLHQPSHTSIDNVLHNLDSCATNLQKWHIGKYGRMKKTIAEAQTRVADLNNCVIRSANTMEELKVSESILDDLLEQEEMIKFLINDFGQKMTAHLDLVSVVEDYFQNIFQSSHLDEDALSSVLETIPAKVKPEMNNELTKPFTKVEIEDALKNMSPDKSPGIDETQSAFLPNRLITDNILVAFELVHAIKTRTSGRKGIVSLKLDMSKAFDRVEWCFIEEVMRKMGFAEQWINLIMTCLSTNTFSFTVNGEVTGSLTPTKGLRQGFKLTRNASPISHLLFADDSLLFCHANESSCLAIKTLSMPIYECHEKYLGLPSYTGRDKQQLFSDIKEKIWRLMHNWNEKIFSAEGREVLLKAVVQAIPTYIMSCFQLPLNVDAAVDANHKITGIGAVVRDSTRVVRAALAKPIIGNFSSHEMEAKAIFYSLNWVLQLQLPIAIEETDALLVVNAIRNGSSAITSYNDLIIDVTSLLSFFPQVNVVHAKRSANMVTHSLAKFALGVDETCSWLRDLPPPFYSVIVNDIPS</sequence>
<protein>
    <recommendedName>
        <fullName evidence="6">Reverse transcriptase domain-containing protein</fullName>
    </recommendedName>
</protein>
<dbReference type="AlphaFoldDB" id="A0A803Q0A1"/>
<feature type="domain" description="RNase H type-1" evidence="3">
    <location>
        <begin position="818"/>
        <end position="940"/>
    </location>
</feature>
<dbReference type="Gramene" id="evm.model.06.865">
    <property type="protein sequence ID" value="cds.evm.model.06.865"/>
    <property type="gene ID" value="evm.TU.06.865"/>
</dbReference>
<dbReference type="EMBL" id="UZAU01000584">
    <property type="status" value="NOT_ANNOTATED_CDS"/>
    <property type="molecule type" value="Genomic_DNA"/>
</dbReference>
<feature type="region of interest" description="Disordered" evidence="1">
    <location>
        <begin position="1"/>
        <end position="24"/>
    </location>
</feature>
<dbReference type="InterPro" id="IPR044730">
    <property type="entry name" value="RNase_H-like_dom_plant"/>
</dbReference>
<dbReference type="SUPFAM" id="SSF53098">
    <property type="entry name" value="Ribonuclease H-like"/>
    <property type="match status" value="1"/>
</dbReference>
<dbReference type="SUPFAM" id="SSF56672">
    <property type="entry name" value="DNA/RNA polymerases"/>
    <property type="match status" value="1"/>
</dbReference>
<dbReference type="InterPro" id="IPR036691">
    <property type="entry name" value="Endo/exonu/phosph_ase_sf"/>
</dbReference>
<evidence type="ECO:0000259" key="3">
    <source>
        <dbReference type="Pfam" id="PF13456"/>
    </source>
</evidence>
<dbReference type="CDD" id="cd06222">
    <property type="entry name" value="RNase_H_like"/>
    <property type="match status" value="1"/>
</dbReference>
<reference evidence="4" key="2">
    <citation type="submission" date="2021-03" db="UniProtKB">
        <authorList>
            <consortium name="EnsemblPlants"/>
        </authorList>
    </citation>
    <scope>IDENTIFICATION</scope>
</reference>
<name>A0A803Q0A1_CANSA</name>
<dbReference type="InterPro" id="IPR043502">
    <property type="entry name" value="DNA/RNA_pol_sf"/>
</dbReference>
<dbReference type="InterPro" id="IPR036397">
    <property type="entry name" value="RNaseH_sf"/>
</dbReference>